<dbReference type="Proteomes" id="UP000053676">
    <property type="component" value="Unassembled WGS sequence"/>
</dbReference>
<dbReference type="KEGG" id="nai:NECAME_06728"/>
<feature type="region of interest" description="Disordered" evidence="1">
    <location>
        <begin position="318"/>
        <end position="339"/>
    </location>
</feature>
<feature type="domain" description="SXP/RAL-2 family protein Ani s 5-like cation-binding" evidence="2">
    <location>
        <begin position="41"/>
        <end position="145"/>
    </location>
</feature>
<feature type="compositionally biased region" description="Basic and acidic residues" evidence="1">
    <location>
        <begin position="272"/>
        <end position="285"/>
    </location>
</feature>
<dbReference type="AlphaFoldDB" id="W2TSA2"/>
<feature type="compositionally biased region" description="Basic and acidic residues" evidence="1">
    <location>
        <begin position="399"/>
        <end position="421"/>
    </location>
</feature>
<evidence type="ECO:0000256" key="1">
    <source>
        <dbReference type="SAM" id="MobiDB-lite"/>
    </source>
</evidence>
<feature type="compositionally biased region" description="Low complexity" evidence="1">
    <location>
        <begin position="380"/>
        <end position="394"/>
    </location>
</feature>
<dbReference type="InterPro" id="IPR003677">
    <property type="entry name" value="ANIS5_cation-bd"/>
</dbReference>
<protein>
    <recommendedName>
        <fullName evidence="2">SXP/RAL-2 family protein Ani s 5-like cation-binding domain-containing protein</fullName>
    </recommendedName>
</protein>
<organism evidence="3 4">
    <name type="scientific">Necator americanus</name>
    <name type="common">Human hookworm</name>
    <dbReference type="NCBI Taxonomy" id="51031"/>
    <lineage>
        <taxon>Eukaryota</taxon>
        <taxon>Metazoa</taxon>
        <taxon>Ecdysozoa</taxon>
        <taxon>Nematoda</taxon>
        <taxon>Chromadorea</taxon>
        <taxon>Rhabditida</taxon>
        <taxon>Rhabditina</taxon>
        <taxon>Rhabditomorpha</taxon>
        <taxon>Strongyloidea</taxon>
        <taxon>Ancylostomatidae</taxon>
        <taxon>Bunostominae</taxon>
        <taxon>Necator</taxon>
    </lineage>
</organism>
<feature type="region of interest" description="Disordered" evidence="1">
    <location>
        <begin position="358"/>
        <end position="463"/>
    </location>
</feature>
<feature type="region of interest" description="Disordered" evidence="1">
    <location>
        <begin position="168"/>
        <end position="197"/>
    </location>
</feature>
<dbReference type="STRING" id="51031.W2TSA2"/>
<reference evidence="4" key="1">
    <citation type="journal article" date="2014" name="Nat. Genet.">
        <title>Genome of the human hookworm Necator americanus.</title>
        <authorList>
            <person name="Tang Y.T."/>
            <person name="Gao X."/>
            <person name="Rosa B.A."/>
            <person name="Abubucker S."/>
            <person name="Hallsworth-Pepin K."/>
            <person name="Martin J."/>
            <person name="Tyagi R."/>
            <person name="Heizer E."/>
            <person name="Zhang X."/>
            <person name="Bhonagiri-Palsikar V."/>
            <person name="Minx P."/>
            <person name="Warren W.C."/>
            <person name="Wang Q."/>
            <person name="Zhan B."/>
            <person name="Hotez P.J."/>
            <person name="Sternberg P.W."/>
            <person name="Dougall A."/>
            <person name="Gaze S.T."/>
            <person name="Mulvenna J."/>
            <person name="Sotillo J."/>
            <person name="Ranganathan S."/>
            <person name="Rabelo E.M."/>
            <person name="Wilson R.K."/>
            <person name="Felgner P.L."/>
            <person name="Bethony J."/>
            <person name="Hawdon J.M."/>
            <person name="Gasser R.B."/>
            <person name="Loukas A."/>
            <person name="Mitreva M."/>
        </authorList>
    </citation>
    <scope>NUCLEOTIDE SEQUENCE [LARGE SCALE GENOMIC DNA]</scope>
</reference>
<evidence type="ECO:0000259" key="2">
    <source>
        <dbReference type="Pfam" id="PF02520"/>
    </source>
</evidence>
<accession>W2TSA2</accession>
<evidence type="ECO:0000313" key="3">
    <source>
        <dbReference type="EMBL" id="ETN84698.1"/>
    </source>
</evidence>
<feature type="compositionally biased region" description="Basic and acidic residues" evidence="1">
    <location>
        <begin position="358"/>
        <end position="377"/>
    </location>
</feature>
<sequence>MQTSTRSAGQCNACSLLNGFHYNHNTIKTPCFLSNISTRAVNEYKQIKEDMRVPLNDMEKRLEAWASKYGVKWKYDCYKKTVGNRTNEFFVSVKKMVSKLDQFFTKFRNTYENKRNSFYSMYETTRDLFQKLDENQQAVVNFIINRYQDRQFQSPRCDICGRGWKPDQNGNGGGYVPENDRDYHNEEFQGSSSSECPCKRNGRCPCNNGDYPGGNDRPQDRYPNNKGGSGEGGSSRCPCKRRDYPGGNNKVQERYPNGNGRFHGSSSGCPCKNKDYPDRNDEPQDRYPNNKGGSQSGNSKCPCNGGCPCNRRDYSSENDKLQDRYPSGNAGFQDSSNGCSCKRDGRCACKNMDYPDRNDGEDERLQDREHPPQDNRGFRGSNNGCPCTGGCPCSKKNYPSKDDRPQRFNERHPSSDNRDTWDSGYTENRRSYRYNGGYGGSYRDRHSTEEDRSFDFGREHHYH</sequence>
<evidence type="ECO:0000313" key="4">
    <source>
        <dbReference type="Proteomes" id="UP000053676"/>
    </source>
</evidence>
<keyword evidence="4" id="KW-1185">Reference proteome</keyword>
<name>W2TSA2_NECAM</name>
<dbReference type="InterPro" id="IPR052823">
    <property type="entry name" value="SXP/RAL-2_related"/>
</dbReference>
<feature type="compositionally biased region" description="Basic and acidic residues" evidence="1">
    <location>
        <begin position="178"/>
        <end position="187"/>
    </location>
</feature>
<dbReference type="PANTHER" id="PTHR21593">
    <property type="entry name" value="PRION-LIKE- Q/N-RICH -DOMAIN-BEARING PROTEIN PROTEIN"/>
    <property type="match status" value="1"/>
</dbReference>
<dbReference type="EMBL" id="KI657882">
    <property type="protein sequence ID" value="ETN84698.1"/>
    <property type="molecule type" value="Genomic_DNA"/>
</dbReference>
<feature type="compositionally biased region" description="Polar residues" evidence="1">
    <location>
        <begin position="330"/>
        <end position="339"/>
    </location>
</feature>
<proteinExistence type="predicted"/>
<dbReference type="PANTHER" id="PTHR21593:SF36">
    <property type="entry name" value="DUF148 DOMAIN-CONTAINING PROTEIN-RELATED"/>
    <property type="match status" value="1"/>
</dbReference>
<dbReference type="OrthoDB" id="5870532at2759"/>
<feature type="region of interest" description="Disordered" evidence="1">
    <location>
        <begin position="210"/>
        <end position="300"/>
    </location>
</feature>
<feature type="compositionally biased region" description="Basic and acidic residues" evidence="1">
    <location>
        <begin position="442"/>
        <end position="463"/>
    </location>
</feature>
<feature type="compositionally biased region" description="Polar residues" evidence="1">
    <location>
        <begin position="291"/>
        <end position="300"/>
    </location>
</feature>
<dbReference type="Pfam" id="PF02520">
    <property type="entry name" value="ANIS5_cation-bd"/>
    <property type="match status" value="1"/>
</dbReference>
<gene>
    <name evidence="3" type="ORF">NECAME_06728</name>
</gene>